<keyword evidence="4" id="KW-0521">NADP</keyword>
<dbReference type="Pfam" id="PF01513">
    <property type="entry name" value="NAD_kinase"/>
    <property type="match status" value="1"/>
</dbReference>
<dbReference type="AlphaFoldDB" id="A0A4U6XI52"/>
<dbReference type="Pfam" id="PF20143">
    <property type="entry name" value="NAD_kinase_C"/>
    <property type="match status" value="1"/>
</dbReference>
<evidence type="ECO:0000313" key="7">
    <source>
        <dbReference type="EMBL" id="TKW55535.1"/>
    </source>
</evidence>
<feature type="region of interest" description="Disordered" evidence="6">
    <location>
        <begin position="96"/>
        <end position="142"/>
    </location>
</feature>
<feature type="region of interest" description="Disordered" evidence="6">
    <location>
        <begin position="409"/>
        <end position="430"/>
    </location>
</feature>
<dbReference type="InterPro" id="IPR017438">
    <property type="entry name" value="ATP-NAD_kinase_N"/>
</dbReference>
<accession>A0A4U6XI52</accession>
<feature type="region of interest" description="Disordered" evidence="6">
    <location>
        <begin position="26"/>
        <end position="83"/>
    </location>
</feature>
<dbReference type="PANTHER" id="PTHR20275">
    <property type="entry name" value="NAD KINASE"/>
    <property type="match status" value="1"/>
</dbReference>
<dbReference type="InterPro" id="IPR016064">
    <property type="entry name" value="NAD/diacylglycerol_kinase_sf"/>
</dbReference>
<dbReference type="Gene3D" id="2.60.200.30">
    <property type="entry name" value="Probable inorganic polyphosphate/atp-NAD kinase, domain 2"/>
    <property type="match status" value="1"/>
</dbReference>
<evidence type="ECO:0000256" key="1">
    <source>
        <dbReference type="ARBA" id="ARBA00010995"/>
    </source>
</evidence>
<keyword evidence="2" id="KW-0808">Transferase</keyword>
<dbReference type="GO" id="GO:0003951">
    <property type="term" value="F:NAD+ kinase activity"/>
    <property type="evidence" value="ECO:0007669"/>
    <property type="project" value="InterPro"/>
</dbReference>
<dbReference type="HAMAP" id="MF_00361">
    <property type="entry name" value="NAD_kinase"/>
    <property type="match status" value="1"/>
</dbReference>
<feature type="region of interest" description="Disordered" evidence="6">
    <location>
        <begin position="1"/>
        <end position="20"/>
    </location>
</feature>
<dbReference type="STRING" id="1306861.A0A4U6XI52"/>
<dbReference type="InterPro" id="IPR002504">
    <property type="entry name" value="NADK"/>
</dbReference>
<proteinExistence type="inferred from homology"/>
<keyword evidence="5" id="KW-0520">NAD</keyword>
<comment type="caution">
    <text evidence="7">The sequence shown here is derived from an EMBL/GenBank/DDBJ whole genome shotgun (WGS) entry which is preliminary data.</text>
</comment>
<reference evidence="7 8" key="1">
    <citation type="journal article" date="2019" name="PLoS ONE">
        <title>Comparative genome analysis indicates high evolutionary potential of pathogenicity genes in Colletotrichum tanaceti.</title>
        <authorList>
            <person name="Lelwala R.V."/>
            <person name="Korhonen P.K."/>
            <person name="Young N.D."/>
            <person name="Scott J.B."/>
            <person name="Ades P.A."/>
            <person name="Gasser R.B."/>
            <person name="Taylor P.W.J."/>
        </authorList>
    </citation>
    <scope>NUCLEOTIDE SEQUENCE [LARGE SCALE GENOMIC DNA]</scope>
    <source>
        <strain evidence="7">BRIP57314</strain>
    </source>
</reference>
<dbReference type="PANTHER" id="PTHR20275:SF11">
    <property type="entry name" value="KINASE, PUTATIVE (AFU_ORTHOLOGUE AFUA_5G12870)-RELATED"/>
    <property type="match status" value="1"/>
</dbReference>
<feature type="compositionally biased region" description="Low complexity" evidence="6">
    <location>
        <begin position="102"/>
        <end position="119"/>
    </location>
</feature>
<dbReference type="GO" id="GO:0006741">
    <property type="term" value="P:NADP+ biosynthetic process"/>
    <property type="evidence" value="ECO:0007669"/>
    <property type="project" value="InterPro"/>
</dbReference>
<evidence type="ECO:0000256" key="5">
    <source>
        <dbReference type="ARBA" id="ARBA00023027"/>
    </source>
</evidence>
<dbReference type="Gene3D" id="3.40.50.10330">
    <property type="entry name" value="Probable inorganic polyphosphate/atp-NAD kinase, domain 1"/>
    <property type="match status" value="1"/>
</dbReference>
<keyword evidence="8" id="KW-1185">Reference proteome</keyword>
<feature type="compositionally biased region" description="Basic and acidic residues" evidence="6">
    <location>
        <begin position="26"/>
        <end position="38"/>
    </location>
</feature>
<name>A0A4U6XI52_9PEZI</name>
<sequence>MWSNVLRLPPPPALKMGVGAAIDDKEKRVGLEKDEDAHSSGSDDDYQKAVEVTFDPGNPYRRKSSLVTSDASRPLPRHPSRRTECIVHQFLESQRKARDAVASASNHGSRSNSTSSASKANDHLHHGHPTYESPIRQAGAKGACRETGMFKTLEPKGRVAKQRASILAADSPEDSDIGQADEKSWRSEIIKSASQVDLAQSDDEDELHSRLLTKKQLSEMAWGVRELSRRLSSMRIRFRVKTIFLLTKIHDADLISRTRELTKWLLSHERDVDYTVYVEEKFKNNKKFNALGMVEELSKEALDAGQPQTKASDDAISKRLRYWDEDMCRNRPHMFDFVITLGGDGTVLYASWLFQRIVPPVLSFSLGSLGFLTKFDFEEHRTTLESAFNKGVTVSLRLRFEGTIMRSQQRERLADAEESSSSQDDDGHKPDLVEELVGEEREDEHTHKPDGTFEILNEIVVDRGPNPTMSYTEIFGDDEHFTSILADGICVSTPTGSTAYNLAAGGSLCHPENPVMLVTAICAHTLSFRPIILPDTIVLRVGVPYDARTNSWASFDGRERMELFPGDYVTISASRYPFASVQAQGRRSEDWVNSISGKLGWNTRQKQKGYKEWDN</sequence>
<evidence type="ECO:0000256" key="4">
    <source>
        <dbReference type="ARBA" id="ARBA00022857"/>
    </source>
</evidence>
<protein>
    <submittedName>
        <fullName evidence="7">NAD(+) kinase</fullName>
    </submittedName>
</protein>
<dbReference type="EMBL" id="PJEX01000096">
    <property type="protein sequence ID" value="TKW55535.1"/>
    <property type="molecule type" value="Genomic_DNA"/>
</dbReference>
<comment type="similarity">
    <text evidence="1">Belongs to the NAD kinase family.</text>
</comment>
<dbReference type="InterPro" id="IPR017437">
    <property type="entry name" value="ATP-NAD_kinase_PpnK-typ_C"/>
</dbReference>
<organism evidence="7 8">
    <name type="scientific">Colletotrichum tanaceti</name>
    <dbReference type="NCBI Taxonomy" id="1306861"/>
    <lineage>
        <taxon>Eukaryota</taxon>
        <taxon>Fungi</taxon>
        <taxon>Dikarya</taxon>
        <taxon>Ascomycota</taxon>
        <taxon>Pezizomycotina</taxon>
        <taxon>Sordariomycetes</taxon>
        <taxon>Hypocreomycetidae</taxon>
        <taxon>Glomerellales</taxon>
        <taxon>Glomerellaceae</taxon>
        <taxon>Colletotrichum</taxon>
        <taxon>Colletotrichum destructivum species complex</taxon>
    </lineage>
</organism>
<dbReference type="FunFam" id="3.40.50.10330:FF:000029">
    <property type="entry name" value="NAD+ kinase, putative"/>
    <property type="match status" value="1"/>
</dbReference>
<evidence type="ECO:0000256" key="6">
    <source>
        <dbReference type="SAM" id="MobiDB-lite"/>
    </source>
</evidence>
<evidence type="ECO:0000256" key="2">
    <source>
        <dbReference type="ARBA" id="ARBA00022679"/>
    </source>
</evidence>
<dbReference type="FunFam" id="2.60.200.30:FF:000008">
    <property type="entry name" value="Putative NAD+ kinase"/>
    <property type="match status" value="1"/>
</dbReference>
<dbReference type="Proteomes" id="UP000310108">
    <property type="component" value="Unassembled WGS sequence"/>
</dbReference>
<dbReference type="SUPFAM" id="SSF111331">
    <property type="entry name" value="NAD kinase/diacylglycerol kinase-like"/>
    <property type="match status" value="1"/>
</dbReference>
<evidence type="ECO:0000313" key="8">
    <source>
        <dbReference type="Proteomes" id="UP000310108"/>
    </source>
</evidence>
<dbReference type="GO" id="GO:0019674">
    <property type="term" value="P:NAD+ metabolic process"/>
    <property type="evidence" value="ECO:0007669"/>
    <property type="project" value="InterPro"/>
</dbReference>
<keyword evidence="3 7" id="KW-0418">Kinase</keyword>
<evidence type="ECO:0000256" key="3">
    <source>
        <dbReference type="ARBA" id="ARBA00022777"/>
    </source>
</evidence>
<gene>
    <name evidence="7" type="primary">UTR1</name>
    <name evidence="7" type="ORF">CTA1_12276</name>
</gene>